<gene>
    <name evidence="2" type="ORF">DPQ25_00210</name>
</gene>
<dbReference type="SMART" id="SM00481">
    <property type="entry name" value="POLIIIAc"/>
    <property type="match status" value="1"/>
</dbReference>
<dbReference type="CDD" id="cd07437">
    <property type="entry name" value="PHP_HisPPase_Ycdx_like"/>
    <property type="match status" value="1"/>
</dbReference>
<keyword evidence="3" id="KW-1185">Reference proteome</keyword>
<reference evidence="2 3" key="1">
    <citation type="submission" date="2018-06" db="EMBL/GenBank/DDBJ databases">
        <title>Noncontiguous genome sequence of Ruminococcaceae bacterium ASD2818.</title>
        <authorList>
            <person name="Chaplin A.V."/>
            <person name="Sokolova S.R."/>
            <person name="Kochetkova T.O."/>
            <person name="Goltsov A.Y."/>
            <person name="Trofimov D.Y."/>
            <person name="Efimov B.A."/>
        </authorList>
    </citation>
    <scope>NUCLEOTIDE SEQUENCE [LARGE SCALE GENOMIC DNA]</scope>
    <source>
        <strain evidence="2 3">ASD2818</strain>
    </source>
</reference>
<dbReference type="InterPro" id="IPR050243">
    <property type="entry name" value="PHP_phosphatase"/>
</dbReference>
<evidence type="ECO:0000313" key="3">
    <source>
        <dbReference type="Proteomes" id="UP000249377"/>
    </source>
</evidence>
<dbReference type="GO" id="GO:0042578">
    <property type="term" value="F:phosphoric ester hydrolase activity"/>
    <property type="evidence" value="ECO:0007669"/>
    <property type="project" value="TreeGrafter"/>
</dbReference>
<feature type="domain" description="Polymerase/histidinol phosphatase N-terminal" evidence="1">
    <location>
        <begin position="5"/>
        <end position="79"/>
    </location>
</feature>
<evidence type="ECO:0000313" key="2">
    <source>
        <dbReference type="EMBL" id="RAQ29982.1"/>
    </source>
</evidence>
<dbReference type="GO" id="GO:0005829">
    <property type="term" value="C:cytosol"/>
    <property type="evidence" value="ECO:0007669"/>
    <property type="project" value="TreeGrafter"/>
</dbReference>
<dbReference type="AlphaFoldDB" id="A0A328UGU5"/>
<dbReference type="PANTHER" id="PTHR36928">
    <property type="entry name" value="PHOSPHATASE YCDX-RELATED"/>
    <property type="match status" value="1"/>
</dbReference>
<name>A0A328UGU5_9FIRM</name>
<dbReference type="PANTHER" id="PTHR36928:SF1">
    <property type="entry name" value="PHOSPHATASE YCDX-RELATED"/>
    <property type="match status" value="1"/>
</dbReference>
<proteinExistence type="predicted"/>
<dbReference type="InterPro" id="IPR003141">
    <property type="entry name" value="Pol/His_phosphatase_N"/>
</dbReference>
<protein>
    <submittedName>
        <fullName evidence="2">Phosphatase</fullName>
    </submittedName>
</protein>
<evidence type="ECO:0000259" key="1">
    <source>
        <dbReference type="SMART" id="SM00481"/>
    </source>
</evidence>
<dbReference type="InterPro" id="IPR004013">
    <property type="entry name" value="PHP_dom"/>
</dbReference>
<dbReference type="SUPFAM" id="SSF89550">
    <property type="entry name" value="PHP domain-like"/>
    <property type="match status" value="1"/>
</dbReference>
<dbReference type="GO" id="GO:0008270">
    <property type="term" value="F:zinc ion binding"/>
    <property type="evidence" value="ECO:0007669"/>
    <property type="project" value="TreeGrafter"/>
</dbReference>
<sequence>MNIIADTHTHTSASTHAYSSLSEVVHAAALKGLYAVAITDHGEAMPGSPQPWYFHNMHVIPRILEGVIVLRGQECNVLDYEGHIDLRQDDEPVMDWIVASMHTPTMPKGPHTVEDITRAWLAVARDPRVHVIGHSGSDQYVFDYERVIPEFGKNGKLVELNESSFINRPSFIPNCARILSLCKKYGVPVILNTDSHFATLVGDFSHSLALLEQMNFPEELVVNSSIWRFNEYLRAHTHVLEEPIFNEFAGGKNGSH</sequence>
<organism evidence="2 3">
    <name type="scientific">Hydrogeniiclostridium mannosilyticum</name>
    <dbReference type="NCBI Taxonomy" id="2764322"/>
    <lineage>
        <taxon>Bacteria</taxon>
        <taxon>Bacillati</taxon>
        <taxon>Bacillota</taxon>
        <taxon>Clostridia</taxon>
        <taxon>Eubacteriales</taxon>
        <taxon>Acutalibacteraceae</taxon>
        <taxon>Hydrogeniiclostridium</taxon>
    </lineage>
</organism>
<dbReference type="Proteomes" id="UP000249377">
    <property type="component" value="Unassembled WGS sequence"/>
</dbReference>
<dbReference type="EMBL" id="QLYR01000001">
    <property type="protein sequence ID" value="RAQ29982.1"/>
    <property type="molecule type" value="Genomic_DNA"/>
</dbReference>
<accession>A0A328UGU5</accession>
<dbReference type="RefSeq" id="WP_112331178.1">
    <property type="nucleotide sequence ID" value="NZ_JBKYJQ010000004.1"/>
</dbReference>
<dbReference type="Pfam" id="PF02811">
    <property type="entry name" value="PHP"/>
    <property type="match status" value="1"/>
</dbReference>
<comment type="caution">
    <text evidence="2">The sequence shown here is derived from an EMBL/GenBank/DDBJ whole genome shotgun (WGS) entry which is preliminary data.</text>
</comment>
<dbReference type="InterPro" id="IPR016195">
    <property type="entry name" value="Pol/histidinol_Pase-like"/>
</dbReference>
<dbReference type="Gene3D" id="3.20.20.140">
    <property type="entry name" value="Metal-dependent hydrolases"/>
    <property type="match status" value="1"/>
</dbReference>